<dbReference type="HAMAP" id="MF_00378">
    <property type="entry name" value="Exonuc_7_L"/>
    <property type="match status" value="1"/>
</dbReference>
<evidence type="ECO:0000256" key="1">
    <source>
        <dbReference type="ARBA" id="ARBA00022490"/>
    </source>
</evidence>
<keyword evidence="2 5" id="KW-0540">Nuclease</keyword>
<evidence type="ECO:0000259" key="8">
    <source>
        <dbReference type="Pfam" id="PF13742"/>
    </source>
</evidence>
<protein>
    <recommendedName>
        <fullName evidence="5">Exodeoxyribonuclease 7 large subunit</fullName>
        <ecNumber evidence="5">3.1.11.6</ecNumber>
    </recommendedName>
    <alternativeName>
        <fullName evidence="5">Exodeoxyribonuclease VII large subunit</fullName>
        <shortName evidence="5">Exonuclease VII large subunit</shortName>
    </alternativeName>
</protein>
<comment type="similarity">
    <text evidence="5 6">Belongs to the XseA family.</text>
</comment>
<comment type="caution">
    <text evidence="9">The sequence shown here is derived from an EMBL/GenBank/DDBJ whole genome shotgun (WGS) entry which is preliminary data.</text>
</comment>
<sequence length="402" mass="45320">MNIKTLTVSEVTNYIKRMLDNDFILNNLSVKGEISNLKYHSSGHIYFSLKDDNGKVNCVMFKGNAVFLDFVLEEGMEVIVKGRASIYPATGSFQLYCDEIKKEGQGELFIKFEKLKQKLSKMGYFDEDHKKILPKYPQRIGVVTSPTGAAIRDIINVSTRRSSLVDIVLYPAKVQGIDAYKEVIEGIKYFNNNKSVDIIIVGRGGGSIEELWNFNEEELAKAIYVSKIPIISAVGHEIDYTISDFVADVRAATPSQGAEIAVPLSKDIEQKVCDISKALEINIDNKLKSCKNELSNAERILKIHSPITRIANSYLEIDNLRNRLNFLMKIKVEKEKKQLENLNNLLLAYNPVKVISKGYAIIQDDEKNLITSKEQLENPINLEISVKDGKAEGKFIPLKHIK</sequence>
<keyword evidence="3 5" id="KW-0378">Hydrolase</keyword>
<evidence type="ECO:0000313" key="10">
    <source>
        <dbReference type="Proteomes" id="UP000191154"/>
    </source>
</evidence>
<name>A0A1S8MYF9_CLOSA</name>
<comment type="function">
    <text evidence="5">Bidirectionally degrades single-stranded DNA into large acid-insoluble oligonucleotides, which are then degraded further into small acid-soluble oligonucleotides.</text>
</comment>
<keyword evidence="4 5" id="KW-0269">Exonuclease</keyword>
<dbReference type="PANTHER" id="PTHR30008:SF0">
    <property type="entry name" value="EXODEOXYRIBONUCLEASE 7 LARGE SUBUNIT"/>
    <property type="match status" value="1"/>
</dbReference>
<dbReference type="Proteomes" id="UP000191154">
    <property type="component" value="Unassembled WGS sequence"/>
</dbReference>
<dbReference type="GO" id="GO:0005737">
    <property type="term" value="C:cytoplasm"/>
    <property type="evidence" value="ECO:0007669"/>
    <property type="project" value="UniProtKB-SubCell"/>
</dbReference>
<feature type="domain" description="OB-fold nucleic acid binding" evidence="8">
    <location>
        <begin position="6"/>
        <end position="100"/>
    </location>
</feature>
<dbReference type="EC" id="3.1.11.6" evidence="5"/>
<evidence type="ECO:0000256" key="6">
    <source>
        <dbReference type="RuleBase" id="RU004355"/>
    </source>
</evidence>
<dbReference type="EMBL" id="LZYZ01000007">
    <property type="protein sequence ID" value="OOM09193.1"/>
    <property type="molecule type" value="Genomic_DNA"/>
</dbReference>
<evidence type="ECO:0000313" key="9">
    <source>
        <dbReference type="EMBL" id="OOM09193.1"/>
    </source>
</evidence>
<evidence type="ECO:0000259" key="7">
    <source>
        <dbReference type="Pfam" id="PF02601"/>
    </source>
</evidence>
<dbReference type="InterPro" id="IPR003753">
    <property type="entry name" value="Exonuc_VII_L"/>
</dbReference>
<proteinExistence type="inferred from homology"/>
<dbReference type="STRING" id="169679.CSACC_26840"/>
<evidence type="ECO:0000256" key="2">
    <source>
        <dbReference type="ARBA" id="ARBA00022722"/>
    </source>
</evidence>
<comment type="subunit">
    <text evidence="5">Heterooligomer composed of large and small subunits.</text>
</comment>
<dbReference type="GO" id="GO:0009318">
    <property type="term" value="C:exodeoxyribonuclease VII complex"/>
    <property type="evidence" value="ECO:0007669"/>
    <property type="project" value="UniProtKB-UniRule"/>
</dbReference>
<organism evidence="9 10">
    <name type="scientific">Clostridium saccharobutylicum</name>
    <dbReference type="NCBI Taxonomy" id="169679"/>
    <lineage>
        <taxon>Bacteria</taxon>
        <taxon>Bacillati</taxon>
        <taxon>Bacillota</taxon>
        <taxon>Clostridia</taxon>
        <taxon>Eubacteriales</taxon>
        <taxon>Clostridiaceae</taxon>
        <taxon>Clostridium</taxon>
    </lineage>
</organism>
<comment type="catalytic activity">
    <reaction evidence="5 6">
        <text>Exonucleolytic cleavage in either 5'- to 3'- or 3'- to 5'-direction to yield nucleoside 5'-phosphates.</text>
        <dbReference type="EC" id="3.1.11.6"/>
    </reaction>
</comment>
<dbReference type="RefSeq" id="WP_077866528.1">
    <property type="nucleotide sequence ID" value="NZ_LZYZ01000007.1"/>
</dbReference>
<dbReference type="AlphaFoldDB" id="A0A1S8MYF9"/>
<feature type="domain" description="Exonuclease VII large subunit C-terminal" evidence="7">
    <location>
        <begin position="124"/>
        <end position="330"/>
    </location>
</feature>
<dbReference type="Pfam" id="PF02601">
    <property type="entry name" value="Exonuc_VII_L"/>
    <property type="match status" value="1"/>
</dbReference>
<evidence type="ECO:0000256" key="3">
    <source>
        <dbReference type="ARBA" id="ARBA00022801"/>
    </source>
</evidence>
<dbReference type="NCBIfam" id="TIGR00237">
    <property type="entry name" value="xseA"/>
    <property type="match status" value="1"/>
</dbReference>
<dbReference type="CDD" id="cd04489">
    <property type="entry name" value="ExoVII_LU_OBF"/>
    <property type="match status" value="1"/>
</dbReference>
<evidence type="ECO:0000256" key="5">
    <source>
        <dbReference type="HAMAP-Rule" id="MF_00378"/>
    </source>
</evidence>
<keyword evidence="1 5" id="KW-0963">Cytoplasm</keyword>
<accession>A0A1S8MYF9</accession>
<dbReference type="GO" id="GO:0003676">
    <property type="term" value="F:nucleic acid binding"/>
    <property type="evidence" value="ECO:0007669"/>
    <property type="project" value="InterPro"/>
</dbReference>
<reference evidence="9 10" key="1">
    <citation type="submission" date="2016-05" db="EMBL/GenBank/DDBJ databases">
        <title>Microbial solvent formation.</title>
        <authorList>
            <person name="Poehlein A."/>
            <person name="Montoya Solano J.D."/>
            <person name="Flitsch S."/>
            <person name="Krabben P."/>
            <person name="Duerre P."/>
            <person name="Daniel R."/>
        </authorList>
    </citation>
    <scope>NUCLEOTIDE SEQUENCE [LARGE SCALE GENOMIC DNA]</scope>
    <source>
        <strain evidence="9 10">L1-8</strain>
    </source>
</reference>
<gene>
    <name evidence="5 9" type="primary">xseA</name>
    <name evidence="9" type="ORF">CLOSAC_34730</name>
</gene>
<dbReference type="InterPro" id="IPR025824">
    <property type="entry name" value="OB-fold_nuc-bd_dom"/>
</dbReference>
<dbReference type="PANTHER" id="PTHR30008">
    <property type="entry name" value="EXODEOXYRIBONUCLEASE 7 LARGE SUBUNIT"/>
    <property type="match status" value="1"/>
</dbReference>
<comment type="subcellular location">
    <subcellularLocation>
        <location evidence="5 6">Cytoplasm</location>
    </subcellularLocation>
</comment>
<dbReference type="Pfam" id="PF13742">
    <property type="entry name" value="tRNA_anti_2"/>
    <property type="match status" value="1"/>
</dbReference>
<dbReference type="InterPro" id="IPR020579">
    <property type="entry name" value="Exonuc_VII_lsu_C"/>
</dbReference>
<evidence type="ECO:0000256" key="4">
    <source>
        <dbReference type="ARBA" id="ARBA00022839"/>
    </source>
</evidence>
<dbReference type="GO" id="GO:0008855">
    <property type="term" value="F:exodeoxyribonuclease VII activity"/>
    <property type="evidence" value="ECO:0007669"/>
    <property type="project" value="UniProtKB-UniRule"/>
</dbReference>
<dbReference type="GO" id="GO:0006308">
    <property type="term" value="P:DNA catabolic process"/>
    <property type="evidence" value="ECO:0007669"/>
    <property type="project" value="UniProtKB-UniRule"/>
</dbReference>